<organism evidence="2 3">
    <name type="scientific">Nocardia donostiensis</name>
    <dbReference type="NCBI Taxonomy" id="1538463"/>
    <lineage>
        <taxon>Bacteria</taxon>
        <taxon>Bacillati</taxon>
        <taxon>Actinomycetota</taxon>
        <taxon>Actinomycetes</taxon>
        <taxon>Mycobacteriales</taxon>
        <taxon>Nocardiaceae</taxon>
        <taxon>Nocardia</taxon>
    </lineage>
</organism>
<proteinExistence type="predicted"/>
<dbReference type="Proteomes" id="UP000188836">
    <property type="component" value="Unassembled WGS sequence"/>
</dbReference>
<name>A0A1W0BAX5_9NOCA</name>
<feature type="compositionally biased region" description="Polar residues" evidence="1">
    <location>
        <begin position="120"/>
        <end position="129"/>
    </location>
</feature>
<sequence>MRPINHTTTQPDHSSATLDYAITARLRHYRDVCALEALRRGRTLIAHTGNVSAFVIPAIHAPAVADRLPEPGPIVIHTHPTGSARWVILAGPPLAHQPTTPSSQHRCPLYERESCRWARKSSSPRQETQPPRGDTDACRPMPTGRRQPRSWTPSSRLSRWCADERGGLDRRDSGRGRRVVAAALAVIGSRLEEAVAA</sequence>
<protein>
    <submittedName>
        <fullName evidence="2">Uncharacterized protein</fullName>
    </submittedName>
</protein>
<dbReference type="EMBL" id="MUMY01000020">
    <property type="protein sequence ID" value="ONM46814.1"/>
    <property type="molecule type" value="Genomic_DNA"/>
</dbReference>
<gene>
    <name evidence="2" type="ORF">B0T46_21480</name>
</gene>
<accession>A0A1W0BAX5</accession>
<reference evidence="2 3" key="1">
    <citation type="journal article" date="2016" name="Antonie Van Leeuwenhoek">
        <title>Nocardia donostiensis sp. nov., isolated from human respiratory specimens.</title>
        <authorList>
            <person name="Ercibengoa M."/>
            <person name="Bell M."/>
            <person name="Marimon J.M."/>
            <person name="Humrighouse B."/>
            <person name="Klenk H.P."/>
            <person name="Potter G."/>
            <person name="Perez-Trallero E."/>
        </authorList>
    </citation>
    <scope>NUCLEOTIDE SEQUENCE [LARGE SCALE GENOMIC DNA]</scope>
    <source>
        <strain evidence="2 3">X1655</strain>
    </source>
</reference>
<feature type="region of interest" description="Disordered" evidence="1">
    <location>
        <begin position="118"/>
        <end position="157"/>
    </location>
</feature>
<evidence type="ECO:0000313" key="2">
    <source>
        <dbReference type="EMBL" id="ONM46814.1"/>
    </source>
</evidence>
<comment type="caution">
    <text evidence="2">The sequence shown here is derived from an EMBL/GenBank/DDBJ whole genome shotgun (WGS) entry which is preliminary data.</text>
</comment>
<dbReference type="AlphaFoldDB" id="A0A1W0BAX5"/>
<evidence type="ECO:0000313" key="3">
    <source>
        <dbReference type="Proteomes" id="UP000188836"/>
    </source>
</evidence>
<evidence type="ECO:0000256" key="1">
    <source>
        <dbReference type="SAM" id="MobiDB-lite"/>
    </source>
</evidence>
<keyword evidence="3" id="KW-1185">Reference proteome</keyword>